<accession>A0A4R3KUY9</accession>
<keyword evidence="3 12" id="KW-1134">Transmembrane beta strand</keyword>
<protein>
    <submittedName>
        <fullName evidence="17">Iron complex outermembrane receptor protein</fullName>
    </submittedName>
</protein>
<dbReference type="Pfam" id="PF13715">
    <property type="entry name" value="CarbopepD_reg_2"/>
    <property type="match status" value="1"/>
</dbReference>
<dbReference type="PROSITE" id="PS52016">
    <property type="entry name" value="TONB_DEPENDENT_REC_3"/>
    <property type="match status" value="1"/>
</dbReference>
<comment type="subcellular location">
    <subcellularLocation>
        <location evidence="1 12">Cell outer membrane</location>
        <topology evidence="1 12">Multi-pass membrane protein</topology>
    </subcellularLocation>
</comment>
<dbReference type="GO" id="GO:0015344">
    <property type="term" value="F:siderophore uptake transmembrane transporter activity"/>
    <property type="evidence" value="ECO:0007669"/>
    <property type="project" value="TreeGrafter"/>
</dbReference>
<dbReference type="InterPro" id="IPR012910">
    <property type="entry name" value="Plug_dom"/>
</dbReference>
<evidence type="ECO:0000313" key="18">
    <source>
        <dbReference type="Proteomes" id="UP000295807"/>
    </source>
</evidence>
<dbReference type="InterPro" id="IPR036942">
    <property type="entry name" value="Beta-barrel_TonB_sf"/>
</dbReference>
<keyword evidence="7" id="KW-0408">Iron</keyword>
<feature type="chain" id="PRO_5020723920" evidence="14">
    <location>
        <begin position="18"/>
        <end position="815"/>
    </location>
</feature>
<dbReference type="InterPro" id="IPR008969">
    <property type="entry name" value="CarboxyPept-like_regulatory"/>
</dbReference>
<dbReference type="EMBL" id="SMAD01000002">
    <property type="protein sequence ID" value="TCS89125.1"/>
    <property type="molecule type" value="Genomic_DNA"/>
</dbReference>
<evidence type="ECO:0000256" key="8">
    <source>
        <dbReference type="ARBA" id="ARBA00023065"/>
    </source>
</evidence>
<keyword evidence="17" id="KW-0675">Receptor</keyword>
<evidence type="ECO:0000256" key="14">
    <source>
        <dbReference type="SAM" id="SignalP"/>
    </source>
</evidence>
<dbReference type="GO" id="GO:0009279">
    <property type="term" value="C:cell outer membrane"/>
    <property type="evidence" value="ECO:0007669"/>
    <property type="project" value="UniProtKB-SubCell"/>
</dbReference>
<evidence type="ECO:0000256" key="9">
    <source>
        <dbReference type="ARBA" id="ARBA00023077"/>
    </source>
</evidence>
<proteinExistence type="inferred from homology"/>
<keyword evidence="10 12" id="KW-0472">Membrane</keyword>
<keyword evidence="5 12" id="KW-0812">Transmembrane</keyword>
<dbReference type="InterPro" id="IPR039426">
    <property type="entry name" value="TonB-dep_rcpt-like"/>
</dbReference>
<evidence type="ECO:0000256" key="7">
    <source>
        <dbReference type="ARBA" id="ARBA00023004"/>
    </source>
</evidence>
<dbReference type="PANTHER" id="PTHR32552">
    <property type="entry name" value="FERRICHROME IRON RECEPTOR-RELATED"/>
    <property type="match status" value="1"/>
</dbReference>
<dbReference type="SUPFAM" id="SSF49464">
    <property type="entry name" value="Carboxypeptidase regulatory domain-like"/>
    <property type="match status" value="1"/>
</dbReference>
<evidence type="ECO:0000256" key="5">
    <source>
        <dbReference type="ARBA" id="ARBA00022692"/>
    </source>
</evidence>
<gene>
    <name evidence="17" type="ORF">EDD80_102318</name>
</gene>
<dbReference type="Pfam" id="PF00593">
    <property type="entry name" value="TonB_dep_Rec_b-barrel"/>
    <property type="match status" value="1"/>
</dbReference>
<keyword evidence="11 12" id="KW-0998">Cell outer membrane</keyword>
<keyword evidence="18" id="KW-1185">Reference proteome</keyword>
<name>A0A4R3KUY9_9SPHI</name>
<evidence type="ECO:0000256" key="6">
    <source>
        <dbReference type="ARBA" id="ARBA00022729"/>
    </source>
</evidence>
<dbReference type="OrthoDB" id="9761152at2"/>
<dbReference type="Gene3D" id="2.40.170.20">
    <property type="entry name" value="TonB-dependent receptor, beta-barrel domain"/>
    <property type="match status" value="1"/>
</dbReference>
<evidence type="ECO:0000256" key="11">
    <source>
        <dbReference type="ARBA" id="ARBA00023237"/>
    </source>
</evidence>
<feature type="signal peptide" evidence="14">
    <location>
        <begin position="1"/>
        <end position="17"/>
    </location>
</feature>
<evidence type="ECO:0000256" key="12">
    <source>
        <dbReference type="PROSITE-ProRule" id="PRU01360"/>
    </source>
</evidence>
<keyword evidence="9 13" id="KW-0798">TonB box</keyword>
<dbReference type="InterPro" id="IPR000531">
    <property type="entry name" value="Beta-barrel_TonB"/>
</dbReference>
<evidence type="ECO:0000256" key="1">
    <source>
        <dbReference type="ARBA" id="ARBA00004571"/>
    </source>
</evidence>
<dbReference type="Proteomes" id="UP000295807">
    <property type="component" value="Unassembled WGS sequence"/>
</dbReference>
<dbReference type="Pfam" id="PF07715">
    <property type="entry name" value="Plug"/>
    <property type="match status" value="1"/>
</dbReference>
<evidence type="ECO:0000256" key="2">
    <source>
        <dbReference type="ARBA" id="ARBA00022448"/>
    </source>
</evidence>
<evidence type="ECO:0000256" key="13">
    <source>
        <dbReference type="RuleBase" id="RU003357"/>
    </source>
</evidence>
<evidence type="ECO:0000259" key="15">
    <source>
        <dbReference type="Pfam" id="PF00593"/>
    </source>
</evidence>
<reference evidence="17 18" key="1">
    <citation type="submission" date="2019-03" db="EMBL/GenBank/DDBJ databases">
        <title>Genomic Encyclopedia of Type Strains, Phase IV (KMG-IV): sequencing the most valuable type-strain genomes for metagenomic binning, comparative biology and taxonomic classification.</title>
        <authorList>
            <person name="Goeker M."/>
        </authorList>
    </citation>
    <scope>NUCLEOTIDE SEQUENCE [LARGE SCALE GENOMIC DNA]</scope>
    <source>
        <strain evidence="17 18">DSM 21100</strain>
    </source>
</reference>
<comment type="similarity">
    <text evidence="12 13">Belongs to the TonB-dependent receptor family.</text>
</comment>
<keyword evidence="4" id="KW-0410">Iron transport</keyword>
<keyword evidence="8" id="KW-0406">Ion transport</keyword>
<dbReference type="Gene3D" id="2.60.40.1120">
    <property type="entry name" value="Carboxypeptidase-like, regulatory domain"/>
    <property type="match status" value="1"/>
</dbReference>
<organism evidence="17 18">
    <name type="scientific">Anseongella ginsenosidimutans</name>
    <dbReference type="NCBI Taxonomy" id="496056"/>
    <lineage>
        <taxon>Bacteria</taxon>
        <taxon>Pseudomonadati</taxon>
        <taxon>Bacteroidota</taxon>
        <taxon>Sphingobacteriia</taxon>
        <taxon>Sphingobacteriales</taxon>
        <taxon>Sphingobacteriaceae</taxon>
        <taxon>Anseongella</taxon>
    </lineage>
</organism>
<evidence type="ECO:0000256" key="10">
    <source>
        <dbReference type="ARBA" id="ARBA00023136"/>
    </source>
</evidence>
<sequence>MKTIFVILMTLISSACAFGQHVLNGVIRDKISGAPLPGATIRLQNTFMSTQADASGHFQFTNLQQGSYILQITFIGYATAELPVSLPQSESLEIALEPKTYLTEEVIVTATRASANSATAFSNISKEYLEKQNLGQDLPYLLNMSPSVVVSSDAGNGVGYTGIRIRGSDNTRVNLTINGIPLNDAESQGTFLVNLPDFASSVDNLQIQRGVGTSTNGAGAFGGSINIQTTKAAVEPYASVDNSYGSFNTLKNTVSVGTGLINKAFSFNGRLSRISSDGFVDRAASQLHSFFLNGTYQGKKDLLSFNVFSGKEETYQAWNGIPEARLRGDHEGMEDFIARNGLNDSEADLLLNSGSRTYNQFTYKDQTDNYQQDHYQALYSHQFARELNANLGLHLTKGKGYYEELQAGQDFADYGLENIITGGDTIRTTDLVRRRWLDNTFYGVTYSLNYEPTERSTFTLGGAYNEYRGNHFGEITWAQFASGSFKDERYYDNDAFKTDFNVYGKLEHSLTEQLSIFADIQYRRVFYSFLGFDRNGKNVQQDVSLDFFNPKAGLSFRLNAQQRLYASFSMANKEPNRDDYTESTPGSRPSPERLYDLEAGWNGRFKNGSFGLNYYLMSYRDQLILTGKINDVGSYTRVNIPRSYRTGLELYGSVRIHDKVSWTANATFSINKIREFTEYLDNYDSGAQEAETYKETDIAFSPGIIAGSELVYQPFPRFSAAFMSKYVGKQYLDNTSSESRRLDPWFVNDIRAAYSFPVKGFKELRATLLVNNIFDTEYESNGYTYGYISGGETTRENFYFPQAGVHFLAGLSLKF</sequence>
<comment type="caution">
    <text evidence="17">The sequence shown here is derived from an EMBL/GenBank/DDBJ whole genome shotgun (WGS) entry which is preliminary data.</text>
</comment>
<evidence type="ECO:0000313" key="17">
    <source>
        <dbReference type="EMBL" id="TCS89125.1"/>
    </source>
</evidence>
<dbReference type="PANTHER" id="PTHR32552:SF68">
    <property type="entry name" value="FERRICHROME OUTER MEMBRANE TRANSPORTER_PHAGE RECEPTOR"/>
    <property type="match status" value="1"/>
</dbReference>
<dbReference type="InterPro" id="IPR037066">
    <property type="entry name" value="Plug_dom_sf"/>
</dbReference>
<dbReference type="PROSITE" id="PS51257">
    <property type="entry name" value="PROKAR_LIPOPROTEIN"/>
    <property type="match status" value="1"/>
</dbReference>
<evidence type="ECO:0000256" key="3">
    <source>
        <dbReference type="ARBA" id="ARBA00022452"/>
    </source>
</evidence>
<evidence type="ECO:0000256" key="4">
    <source>
        <dbReference type="ARBA" id="ARBA00022496"/>
    </source>
</evidence>
<dbReference type="SUPFAM" id="SSF56935">
    <property type="entry name" value="Porins"/>
    <property type="match status" value="1"/>
</dbReference>
<keyword evidence="6 14" id="KW-0732">Signal</keyword>
<dbReference type="RefSeq" id="WP_132128212.1">
    <property type="nucleotide sequence ID" value="NZ_CP042432.1"/>
</dbReference>
<dbReference type="Gene3D" id="2.170.130.10">
    <property type="entry name" value="TonB-dependent receptor, plug domain"/>
    <property type="match status" value="1"/>
</dbReference>
<feature type="domain" description="TonB-dependent receptor plug" evidence="16">
    <location>
        <begin position="116"/>
        <end position="223"/>
    </location>
</feature>
<evidence type="ECO:0000259" key="16">
    <source>
        <dbReference type="Pfam" id="PF07715"/>
    </source>
</evidence>
<dbReference type="AlphaFoldDB" id="A0A4R3KUY9"/>
<feature type="domain" description="TonB-dependent receptor-like beta-barrel" evidence="15">
    <location>
        <begin position="340"/>
        <end position="773"/>
    </location>
</feature>
<keyword evidence="2 12" id="KW-0813">Transport</keyword>